<evidence type="ECO:0000256" key="1">
    <source>
        <dbReference type="ARBA" id="ARBA00005254"/>
    </source>
</evidence>
<name>A0A9X7YPN5_9GAMM</name>
<dbReference type="Proteomes" id="UP000596074">
    <property type="component" value="Chromosome"/>
</dbReference>
<dbReference type="PANTHER" id="PTHR43149:SF1">
    <property type="entry name" value="DELTA(3,5)-DELTA(2,4)-DIENOYL-COA ISOMERASE, MITOCHONDRIAL"/>
    <property type="match status" value="1"/>
</dbReference>
<dbReference type="RefSeq" id="WP_228344899.1">
    <property type="nucleotide sequence ID" value="NZ_CP046056.1"/>
</dbReference>
<dbReference type="PANTHER" id="PTHR43149">
    <property type="entry name" value="ENOYL-COA HYDRATASE"/>
    <property type="match status" value="1"/>
</dbReference>
<keyword evidence="4" id="KW-1185">Reference proteome</keyword>
<dbReference type="Gene3D" id="3.90.226.10">
    <property type="entry name" value="2-enoyl-CoA Hydratase, Chain A, domain 1"/>
    <property type="match status" value="1"/>
</dbReference>
<proteinExistence type="inferred from homology"/>
<sequence length="272" mass="30645">MSTEQRVVCEIRDHIAWVWLNRPEKLNGLDMAMFREMVATAKALRKNRSVRAVILAARGESFCAGLDFKAVAKDPMMIPKVFLKWPWTKQNLAQEIAHCWRDLPVPVICAIHGNCFGGGMQIALACDYRIATPDANLSIMEMKWGLIPDMSGMATLSRLTRVDIAQELTMTGRQFPATEGYEYGLISKLAADPLAEAEKLAEMIAGKSPDAIAATKYLFKKTWKADTWKALRWERWVQARLLGRKNQKIAMANGLAGKDKEPKPFRDRSSFL</sequence>
<dbReference type="CDD" id="cd06558">
    <property type="entry name" value="crotonase-like"/>
    <property type="match status" value="1"/>
</dbReference>
<dbReference type="NCBIfam" id="NF005699">
    <property type="entry name" value="PRK07509.1"/>
    <property type="match status" value="1"/>
</dbReference>
<comment type="similarity">
    <text evidence="1">Belongs to the enoyl-CoA hydratase/isomerase family.</text>
</comment>
<dbReference type="EMBL" id="CP046056">
    <property type="protein sequence ID" value="QQD24839.1"/>
    <property type="molecule type" value="Genomic_DNA"/>
</dbReference>
<evidence type="ECO:0000313" key="3">
    <source>
        <dbReference type="EMBL" id="QQD24839.1"/>
    </source>
</evidence>
<protein>
    <submittedName>
        <fullName evidence="3">Crotonase/enoyl-CoA hydratase family protein</fullName>
    </submittedName>
</protein>
<organism evidence="3 4">
    <name type="scientific">Venatoribacter cucullus</name>
    <dbReference type="NCBI Taxonomy" id="2661630"/>
    <lineage>
        <taxon>Bacteria</taxon>
        <taxon>Pseudomonadati</taxon>
        <taxon>Pseudomonadota</taxon>
        <taxon>Gammaproteobacteria</taxon>
        <taxon>Oceanospirillales</taxon>
        <taxon>Oceanospirillaceae</taxon>
        <taxon>Venatoribacter</taxon>
    </lineage>
</organism>
<feature type="region of interest" description="Disordered" evidence="2">
    <location>
        <begin position="253"/>
        <end position="272"/>
    </location>
</feature>
<dbReference type="SUPFAM" id="SSF52096">
    <property type="entry name" value="ClpP/crotonase"/>
    <property type="match status" value="1"/>
</dbReference>
<dbReference type="InterPro" id="IPR029045">
    <property type="entry name" value="ClpP/crotonase-like_dom_sf"/>
</dbReference>
<evidence type="ECO:0000256" key="2">
    <source>
        <dbReference type="SAM" id="MobiDB-lite"/>
    </source>
</evidence>
<reference evidence="3 4" key="1">
    <citation type="submission" date="2019-11" db="EMBL/GenBank/DDBJ databases">
        <title>Venatorbacter sp. nov. a predator of Campylobacter and other Gram-negative bacteria.</title>
        <authorList>
            <person name="Saeedi A."/>
            <person name="Cummings N.J."/>
            <person name="Connerton I.F."/>
            <person name="Connerton P.L."/>
        </authorList>
    </citation>
    <scope>NUCLEOTIDE SEQUENCE [LARGE SCALE GENOMIC DNA]</scope>
    <source>
        <strain evidence="3">XL5</strain>
    </source>
</reference>
<feature type="compositionally biased region" description="Basic and acidic residues" evidence="2">
    <location>
        <begin position="257"/>
        <end position="272"/>
    </location>
</feature>
<dbReference type="Pfam" id="PF00378">
    <property type="entry name" value="ECH_1"/>
    <property type="match status" value="1"/>
</dbReference>
<dbReference type="AlphaFoldDB" id="A0A9X7YPN5"/>
<dbReference type="InterPro" id="IPR001753">
    <property type="entry name" value="Enoyl-CoA_hydra/iso"/>
</dbReference>
<dbReference type="InterPro" id="IPR045002">
    <property type="entry name" value="Ech1-like"/>
</dbReference>
<gene>
    <name evidence="3" type="ORF">GJQ55_10325</name>
</gene>
<accession>A0A9X7YPN5</accession>
<dbReference type="KEGG" id="vcw:GJQ55_10325"/>
<evidence type="ECO:0000313" key="4">
    <source>
        <dbReference type="Proteomes" id="UP000596074"/>
    </source>
</evidence>
<dbReference type="GO" id="GO:0016853">
    <property type="term" value="F:isomerase activity"/>
    <property type="evidence" value="ECO:0007669"/>
    <property type="project" value="InterPro"/>
</dbReference>